<dbReference type="Gene3D" id="1.20.1070.10">
    <property type="entry name" value="Rhodopsin 7-helix transmembrane proteins"/>
    <property type="match status" value="1"/>
</dbReference>
<comment type="caution">
    <text evidence="3">The sequence shown here is derived from an EMBL/GenBank/DDBJ whole genome shotgun (WGS) entry which is preliminary data.</text>
</comment>
<dbReference type="PANTHER" id="PTHR46641:SF2">
    <property type="entry name" value="FMRFAMIDE RECEPTOR"/>
    <property type="match status" value="1"/>
</dbReference>
<evidence type="ECO:0000256" key="2">
    <source>
        <dbReference type="SAM" id="Phobius"/>
    </source>
</evidence>
<name>A0A3S1B2J0_ELYCH</name>
<evidence type="ECO:0008006" key="5">
    <source>
        <dbReference type="Google" id="ProtNLM"/>
    </source>
</evidence>
<dbReference type="SUPFAM" id="SSF81321">
    <property type="entry name" value="Family A G protein-coupled receptor-like"/>
    <property type="match status" value="1"/>
</dbReference>
<feature type="transmembrane region" description="Helical" evidence="2">
    <location>
        <begin position="220"/>
        <end position="245"/>
    </location>
</feature>
<dbReference type="OrthoDB" id="9990906at2759"/>
<protein>
    <recommendedName>
        <fullName evidence="5">G-protein coupled receptors family 1 profile domain-containing protein</fullName>
    </recommendedName>
</protein>
<dbReference type="PANTHER" id="PTHR46641">
    <property type="entry name" value="FMRFAMIDE RECEPTOR-RELATED"/>
    <property type="match status" value="1"/>
</dbReference>
<feature type="compositionally biased region" description="Low complexity" evidence="1">
    <location>
        <begin position="426"/>
        <end position="439"/>
    </location>
</feature>
<keyword evidence="2" id="KW-1133">Transmembrane helix</keyword>
<feature type="transmembrane region" description="Helical" evidence="2">
    <location>
        <begin position="60"/>
        <end position="81"/>
    </location>
</feature>
<keyword evidence="2" id="KW-0812">Transmembrane</keyword>
<dbReference type="EMBL" id="RQTK01000934">
    <property type="protein sequence ID" value="RUS73454.1"/>
    <property type="molecule type" value="Genomic_DNA"/>
</dbReference>
<proteinExistence type="predicted"/>
<dbReference type="AlphaFoldDB" id="A0A3S1B2J0"/>
<feature type="transmembrane region" description="Helical" evidence="2">
    <location>
        <begin position="308"/>
        <end position="329"/>
    </location>
</feature>
<dbReference type="Proteomes" id="UP000271974">
    <property type="component" value="Unassembled WGS sequence"/>
</dbReference>
<evidence type="ECO:0000313" key="4">
    <source>
        <dbReference type="Proteomes" id="UP000271974"/>
    </source>
</evidence>
<dbReference type="InterPro" id="IPR052954">
    <property type="entry name" value="GPCR-Ligand_Int"/>
</dbReference>
<feature type="region of interest" description="Disordered" evidence="1">
    <location>
        <begin position="419"/>
        <end position="439"/>
    </location>
</feature>
<gene>
    <name evidence="3" type="ORF">EGW08_018777</name>
</gene>
<feature type="transmembrane region" description="Helical" evidence="2">
    <location>
        <begin position="178"/>
        <end position="200"/>
    </location>
</feature>
<evidence type="ECO:0000313" key="3">
    <source>
        <dbReference type="EMBL" id="RUS73454.1"/>
    </source>
</evidence>
<reference evidence="3 4" key="1">
    <citation type="submission" date="2019-01" db="EMBL/GenBank/DDBJ databases">
        <title>A draft genome assembly of the solar-powered sea slug Elysia chlorotica.</title>
        <authorList>
            <person name="Cai H."/>
            <person name="Li Q."/>
            <person name="Fang X."/>
            <person name="Li J."/>
            <person name="Curtis N.E."/>
            <person name="Altenburger A."/>
            <person name="Shibata T."/>
            <person name="Feng M."/>
            <person name="Maeda T."/>
            <person name="Schwartz J.A."/>
            <person name="Shigenobu S."/>
            <person name="Lundholm N."/>
            <person name="Nishiyama T."/>
            <person name="Yang H."/>
            <person name="Hasebe M."/>
            <person name="Li S."/>
            <person name="Pierce S.K."/>
            <person name="Wang J."/>
        </authorList>
    </citation>
    <scope>NUCLEOTIDE SEQUENCE [LARGE SCALE GENOMIC DNA]</scope>
    <source>
        <strain evidence="3">EC2010</strain>
        <tissue evidence="3">Whole organism of an adult</tissue>
    </source>
</reference>
<sequence length="451" mass="50024">MADLLVSNSSSNDSSYNRLWRLLDLGGDPLLTSTISLHSYQERNEEYFRLAWLSKHIQRYYLMVLAAIGVPSNVLTVATILSMHALSPATFFVALLAVFDGCALSVKLLGRQLEQNKVIHALLLGVAAALIVTLVLKSRGQTPANLPPFPGRRVPIFGHLLMLGSEAREKLLEIRKTYISAVTLIGSLFALIMTTLGVTRTYDNGDCVVSRRLLWFHQNVWLYLNLALHVFIPFTCTALLTLFIIHGLRKGRQHRLSLVRKTHASGEKMRALQDGASDKCRSSSTPITPTSVHNQRLLDDTARVERTITLMLITAGLVFLLLSLPMALYCMVQGFSTRSEQSVTAARWVPYKIVAYLLIDTTHAINFFLYFMTAKRFRVQLLRVVMGHAACWTARRRHGPNQEHGEAASAANTRLRRRAGSKSAASHSTGSACLSSSGSRGSFVYLPSGWA</sequence>
<feature type="transmembrane region" description="Helical" evidence="2">
    <location>
        <begin position="349"/>
        <end position="371"/>
    </location>
</feature>
<feature type="transmembrane region" description="Helical" evidence="2">
    <location>
        <begin position="118"/>
        <end position="136"/>
    </location>
</feature>
<organism evidence="3 4">
    <name type="scientific">Elysia chlorotica</name>
    <name type="common">Eastern emerald elysia</name>
    <name type="synonym">Sea slug</name>
    <dbReference type="NCBI Taxonomy" id="188477"/>
    <lineage>
        <taxon>Eukaryota</taxon>
        <taxon>Metazoa</taxon>
        <taxon>Spiralia</taxon>
        <taxon>Lophotrochozoa</taxon>
        <taxon>Mollusca</taxon>
        <taxon>Gastropoda</taxon>
        <taxon>Heterobranchia</taxon>
        <taxon>Euthyneura</taxon>
        <taxon>Panpulmonata</taxon>
        <taxon>Sacoglossa</taxon>
        <taxon>Placobranchoidea</taxon>
        <taxon>Plakobranchidae</taxon>
        <taxon>Elysia</taxon>
    </lineage>
</organism>
<evidence type="ECO:0000256" key="1">
    <source>
        <dbReference type="SAM" id="MobiDB-lite"/>
    </source>
</evidence>
<keyword evidence="2" id="KW-0472">Membrane</keyword>
<keyword evidence="4" id="KW-1185">Reference proteome</keyword>
<accession>A0A3S1B2J0</accession>